<gene>
    <name evidence="1" type="ORF">FHR86_003181</name>
</gene>
<sequence>MTVELREPSSTPVRSLSNAGQVVEDLHAGVAPHQRAIPAGPVHCGSQMAISAGPAYNSMKWVTVDPIWPEWACGCGFRMDIESVDPVSAVWIAALRRQSLEHELTIAQNTLELAFGKAAAAGVDPYALAEVAGIPAADVEMLLQ</sequence>
<organism evidence="1 2">
    <name type="scientific">Paenarthrobacter ilicis</name>
    <dbReference type="NCBI Taxonomy" id="43665"/>
    <lineage>
        <taxon>Bacteria</taxon>
        <taxon>Bacillati</taxon>
        <taxon>Actinomycetota</taxon>
        <taxon>Actinomycetes</taxon>
        <taxon>Micrococcales</taxon>
        <taxon>Micrococcaceae</taxon>
        <taxon>Paenarthrobacter</taxon>
    </lineage>
</organism>
<proteinExistence type="predicted"/>
<dbReference type="EMBL" id="JAAOZD010000007">
    <property type="protein sequence ID" value="NIJ02833.1"/>
    <property type="molecule type" value="Genomic_DNA"/>
</dbReference>
<evidence type="ECO:0000313" key="2">
    <source>
        <dbReference type="Proteomes" id="UP000802392"/>
    </source>
</evidence>
<accession>A0ABX0TJU0</accession>
<keyword evidence="2" id="KW-1185">Reference proteome</keyword>
<comment type="caution">
    <text evidence="1">The sequence shown here is derived from an EMBL/GenBank/DDBJ whole genome shotgun (WGS) entry which is preliminary data.</text>
</comment>
<dbReference type="RefSeq" id="WP_167268481.1">
    <property type="nucleotide sequence ID" value="NZ_BAAAVO010000009.1"/>
</dbReference>
<protein>
    <submittedName>
        <fullName evidence="1">Uncharacterized protein</fullName>
    </submittedName>
</protein>
<reference evidence="1 2" key="1">
    <citation type="submission" date="2020-03" db="EMBL/GenBank/DDBJ databases">
        <title>Genomic Encyclopedia of Type Strains, Phase III (KMG-III): the genomes of soil and plant-associated and newly described type strains.</title>
        <authorList>
            <person name="Whitman W."/>
        </authorList>
    </citation>
    <scope>NUCLEOTIDE SEQUENCE [LARGE SCALE GENOMIC DNA]</scope>
    <source>
        <strain evidence="1 2">CECT 4207</strain>
    </source>
</reference>
<evidence type="ECO:0000313" key="1">
    <source>
        <dbReference type="EMBL" id="NIJ02833.1"/>
    </source>
</evidence>
<dbReference type="Proteomes" id="UP000802392">
    <property type="component" value="Unassembled WGS sequence"/>
</dbReference>
<name>A0ABX0TJU0_9MICC</name>